<gene>
    <name evidence="1" type="ORF">M441DRAFT_43260</name>
</gene>
<dbReference type="Proteomes" id="UP000240493">
    <property type="component" value="Unassembled WGS sequence"/>
</dbReference>
<dbReference type="EMBL" id="KZ679257">
    <property type="protein sequence ID" value="PTB45178.1"/>
    <property type="molecule type" value="Genomic_DNA"/>
</dbReference>
<proteinExistence type="predicted"/>
<organism evidence="1 2">
    <name type="scientific">Trichoderma asperellum (strain ATCC 204424 / CBS 433.97 / NBRC 101777)</name>
    <dbReference type="NCBI Taxonomy" id="1042311"/>
    <lineage>
        <taxon>Eukaryota</taxon>
        <taxon>Fungi</taxon>
        <taxon>Dikarya</taxon>
        <taxon>Ascomycota</taxon>
        <taxon>Pezizomycotina</taxon>
        <taxon>Sordariomycetes</taxon>
        <taxon>Hypocreomycetidae</taxon>
        <taxon>Hypocreales</taxon>
        <taxon>Hypocreaceae</taxon>
        <taxon>Trichoderma</taxon>
    </lineage>
</organism>
<protein>
    <submittedName>
        <fullName evidence="1">Uncharacterized protein</fullName>
    </submittedName>
</protein>
<reference evidence="1 2" key="1">
    <citation type="submission" date="2016-07" db="EMBL/GenBank/DDBJ databases">
        <title>Multiple horizontal gene transfer events from other fungi enriched the ability of initially mycotrophic Trichoderma (Ascomycota) to feed on dead plant biomass.</title>
        <authorList>
            <consortium name="DOE Joint Genome Institute"/>
            <person name="Aerts A."/>
            <person name="Atanasova L."/>
            <person name="Chenthamara K."/>
            <person name="Zhang J."/>
            <person name="Grujic M."/>
            <person name="Henrissat B."/>
            <person name="Kuo A."/>
            <person name="Salamov A."/>
            <person name="Lipzen A."/>
            <person name="Labutti K."/>
            <person name="Barry K."/>
            <person name="Miao Y."/>
            <person name="Rahimi M.J."/>
            <person name="Shen Q."/>
            <person name="Grigoriev I.V."/>
            <person name="Kubicek C.P."/>
            <person name="Druzhinina I.S."/>
        </authorList>
    </citation>
    <scope>NUCLEOTIDE SEQUENCE [LARGE SCALE GENOMIC DNA]</scope>
    <source>
        <strain evidence="1 2">CBS 433.97</strain>
    </source>
</reference>
<sequence length="228" mass="24673">MERRIAHGIAAHELESSSQCHYGFHLGEEKNAATEAEPCRLAPLSGVTPSYVKVWWDAAICFKMATKPLQMSPRAADVARESKALHHALSTLVSAWDKQGRFLSSGSRIDSCAMIKVRACFPSLPKRLLVDAVLRRLSRGTFVSELVCRLPEPHFQGAVKLGDGSRLPSSSSTVIPKRRKGGQMQRLDAALLSITMAVSPLCALARMLAATALRIVGKLAAAEPSSRS</sequence>
<keyword evidence="2" id="KW-1185">Reference proteome</keyword>
<evidence type="ECO:0000313" key="2">
    <source>
        <dbReference type="Proteomes" id="UP000240493"/>
    </source>
</evidence>
<name>A0A2T3ZK42_TRIA4</name>
<dbReference type="AlphaFoldDB" id="A0A2T3ZK42"/>
<evidence type="ECO:0000313" key="1">
    <source>
        <dbReference type="EMBL" id="PTB45178.1"/>
    </source>
</evidence>
<accession>A0A2T3ZK42</accession>